<name>A0AA86W5H3_9FABA</name>
<dbReference type="EMBL" id="OY731408">
    <property type="protein sequence ID" value="CAJ1978306.1"/>
    <property type="molecule type" value="Genomic_DNA"/>
</dbReference>
<accession>A0AA86W5H3</accession>
<proteinExistence type="predicted"/>
<keyword evidence="2" id="KW-1185">Reference proteome</keyword>
<protein>
    <recommendedName>
        <fullName evidence="3">DUF4216 domain-containing protein</fullName>
    </recommendedName>
</protein>
<dbReference type="AlphaFoldDB" id="A0AA86W5H3"/>
<feature type="non-terminal residue" evidence="1">
    <location>
        <position position="69"/>
    </location>
</feature>
<dbReference type="Proteomes" id="UP001189624">
    <property type="component" value="Chromosome 11"/>
</dbReference>
<gene>
    <name evidence="1" type="ORF">AYBTSS11_LOCUS30498</name>
</gene>
<organism evidence="1 2">
    <name type="scientific">Sphenostylis stenocarpa</name>
    <dbReference type="NCBI Taxonomy" id="92480"/>
    <lineage>
        <taxon>Eukaryota</taxon>
        <taxon>Viridiplantae</taxon>
        <taxon>Streptophyta</taxon>
        <taxon>Embryophyta</taxon>
        <taxon>Tracheophyta</taxon>
        <taxon>Spermatophyta</taxon>
        <taxon>Magnoliopsida</taxon>
        <taxon>eudicotyledons</taxon>
        <taxon>Gunneridae</taxon>
        <taxon>Pentapetalae</taxon>
        <taxon>rosids</taxon>
        <taxon>fabids</taxon>
        <taxon>Fabales</taxon>
        <taxon>Fabaceae</taxon>
        <taxon>Papilionoideae</taxon>
        <taxon>50 kb inversion clade</taxon>
        <taxon>NPAAA clade</taxon>
        <taxon>indigoferoid/millettioid clade</taxon>
        <taxon>Phaseoleae</taxon>
        <taxon>Sphenostylis</taxon>
    </lineage>
</organism>
<dbReference type="Gramene" id="rna-AYBTSS11_LOCUS30498">
    <property type="protein sequence ID" value="CAJ1978306.1"/>
    <property type="gene ID" value="gene-AYBTSS11_LOCUS30498"/>
</dbReference>
<evidence type="ECO:0008006" key="3">
    <source>
        <dbReference type="Google" id="ProtNLM"/>
    </source>
</evidence>
<evidence type="ECO:0000313" key="2">
    <source>
        <dbReference type="Proteomes" id="UP001189624"/>
    </source>
</evidence>
<sequence>MHLKSQNSGVLVAGDENAASQAQQVYYVKDTHDPNWLVVVKTKPRDLYDMPEEAIHEVIKERIYGFSTQ</sequence>
<evidence type="ECO:0000313" key="1">
    <source>
        <dbReference type="EMBL" id="CAJ1978306.1"/>
    </source>
</evidence>
<reference evidence="1" key="1">
    <citation type="submission" date="2023-10" db="EMBL/GenBank/DDBJ databases">
        <authorList>
            <person name="Domelevo Entfellner J.-B."/>
        </authorList>
    </citation>
    <scope>NUCLEOTIDE SEQUENCE</scope>
</reference>